<evidence type="ECO:0000313" key="5">
    <source>
        <dbReference type="Proteomes" id="UP000708148"/>
    </source>
</evidence>
<dbReference type="InterPro" id="IPR000120">
    <property type="entry name" value="Amidase"/>
</dbReference>
<dbReference type="EMBL" id="CAJHUC010000313">
    <property type="protein sequence ID" value="CAD7695152.1"/>
    <property type="molecule type" value="Genomic_DNA"/>
</dbReference>
<dbReference type="InterPro" id="IPR023631">
    <property type="entry name" value="Amidase_dom"/>
</dbReference>
<dbReference type="SUPFAM" id="SSF82153">
    <property type="entry name" value="FAS1 domain"/>
    <property type="match status" value="1"/>
</dbReference>
<dbReference type="SUPFAM" id="SSF75304">
    <property type="entry name" value="Amidase signature (AS) enzymes"/>
    <property type="match status" value="1"/>
</dbReference>
<organism evidence="4 5">
    <name type="scientific">Ostreobium quekettii</name>
    <dbReference type="NCBI Taxonomy" id="121088"/>
    <lineage>
        <taxon>Eukaryota</taxon>
        <taxon>Viridiplantae</taxon>
        <taxon>Chlorophyta</taxon>
        <taxon>core chlorophytes</taxon>
        <taxon>Ulvophyceae</taxon>
        <taxon>TCBD clade</taxon>
        <taxon>Bryopsidales</taxon>
        <taxon>Ostreobineae</taxon>
        <taxon>Ostreobiaceae</taxon>
        <taxon>Ostreobium</taxon>
    </lineage>
</organism>
<dbReference type="PANTHER" id="PTHR11895">
    <property type="entry name" value="TRANSAMIDASE"/>
    <property type="match status" value="1"/>
</dbReference>
<evidence type="ECO:0000256" key="1">
    <source>
        <dbReference type="SAM" id="MobiDB-lite"/>
    </source>
</evidence>
<dbReference type="PANTHER" id="PTHR11895:SF73">
    <property type="entry name" value="AMIDASE FAMILY PROTEIN"/>
    <property type="match status" value="1"/>
</dbReference>
<dbReference type="Gene3D" id="2.30.180.10">
    <property type="entry name" value="FAS1 domain"/>
    <property type="match status" value="1"/>
</dbReference>
<protein>
    <recommendedName>
        <fullName evidence="3">FAS1 domain-containing protein</fullName>
    </recommendedName>
</protein>
<evidence type="ECO:0000256" key="2">
    <source>
        <dbReference type="SAM" id="SignalP"/>
    </source>
</evidence>
<gene>
    <name evidence="4" type="ORF">OSTQU699_LOCUS513</name>
</gene>
<dbReference type="InterPro" id="IPR036378">
    <property type="entry name" value="FAS1_dom_sf"/>
</dbReference>
<reference evidence="4" key="1">
    <citation type="submission" date="2020-12" db="EMBL/GenBank/DDBJ databases">
        <authorList>
            <person name="Iha C."/>
        </authorList>
    </citation>
    <scope>NUCLEOTIDE SEQUENCE</scope>
</reference>
<comment type="caution">
    <text evidence="4">The sequence shown here is derived from an EMBL/GenBank/DDBJ whole genome shotgun (WGS) entry which is preliminary data.</text>
</comment>
<dbReference type="InterPro" id="IPR000782">
    <property type="entry name" value="FAS1_domain"/>
</dbReference>
<feature type="region of interest" description="Disordered" evidence="1">
    <location>
        <begin position="766"/>
        <end position="787"/>
    </location>
</feature>
<feature type="chain" id="PRO_5035880346" description="FAS1 domain-containing protein" evidence="2">
    <location>
        <begin position="33"/>
        <end position="787"/>
    </location>
</feature>
<evidence type="ECO:0000313" key="4">
    <source>
        <dbReference type="EMBL" id="CAD7695152.1"/>
    </source>
</evidence>
<proteinExistence type="predicted"/>
<dbReference type="AlphaFoldDB" id="A0A8S1IP55"/>
<evidence type="ECO:0000259" key="3">
    <source>
        <dbReference type="PROSITE" id="PS50213"/>
    </source>
</evidence>
<dbReference type="GO" id="GO:0050567">
    <property type="term" value="F:glutaminyl-tRNA synthase (glutamine-hydrolyzing) activity"/>
    <property type="evidence" value="ECO:0007669"/>
    <property type="project" value="TreeGrafter"/>
</dbReference>
<keyword evidence="2" id="KW-0732">Signal</keyword>
<name>A0A8S1IP55_9CHLO</name>
<dbReference type="OrthoDB" id="566138at2759"/>
<feature type="signal peptide" evidence="2">
    <location>
        <begin position="1"/>
        <end position="32"/>
    </location>
</feature>
<dbReference type="Gene3D" id="3.90.1300.10">
    <property type="entry name" value="Amidase signature (AS) domain"/>
    <property type="match status" value="1"/>
</dbReference>
<dbReference type="Proteomes" id="UP000708148">
    <property type="component" value="Unassembled WGS sequence"/>
</dbReference>
<dbReference type="InterPro" id="IPR036928">
    <property type="entry name" value="AS_sf"/>
</dbReference>
<accession>A0A8S1IP55</accession>
<feature type="domain" description="FAS1" evidence="3">
    <location>
        <begin position="33"/>
        <end position="178"/>
    </location>
</feature>
<dbReference type="Pfam" id="PF02469">
    <property type="entry name" value="Fasciclin"/>
    <property type="match status" value="1"/>
</dbReference>
<keyword evidence="5" id="KW-1185">Reference proteome</keyword>
<dbReference type="PROSITE" id="PS50213">
    <property type="entry name" value="FAS1"/>
    <property type="match status" value="1"/>
</dbReference>
<sequence length="787" mass="84928">MPRGRAHGEWWRLAAGAILLAAGLQLWGAAHGQKTVGELVAEDKRLGIMSAALSVALEDGPITPDGTAYTVIAPTDRAFAKATEDGSILCTNSRACASENEFLFSSGVEEFVLRHVFRGYLFPELWTDGQILRSVNGAYSKVENLDGGAITIGGAHLAQKNSRIAAADGVILVVDSVLKDYSRLDPSAVASAERIADVGPFSDGQYRVLVNELTSYVTCYRKIRGLGFRDWESRQQSALVFSPLLSKPSEPEGVGGCEEGHSRIGGDPALKGLRRQMFVAPPSGKAQEWSNGVFWTIPLDVERPDSDDDLAYMTVMQLASLLRQKKVTSKELTALYLDRLKRYDDTLEAVVTFTDSLAMSQAAQADHEMEAGVFRGPLHGIPYGLKDLMAVPNYPTTWGAELFSNQVLNEACWPYKQLLSSGAVLVAKLATGAMAWGDVWFNGRTKNPWNIAEGSCGSSSGSGAATSAGLVPFAIGTETWGSMSCPSETMGVTGYRPTFGTVGRTGVMSLAPSLDKIGAFCREATDCAIIVNAMRGKDPEDMSSVIAPPIDPQDVAVEDMRIGYIKEADTQVVREMAHLGAQMVPVTLNFSVPASDVVNIILASEAGAYFDQWLRSDASNTMREQHKWPDYIRSARFIPAVEYIQANRARVGLMKEVSAKLAGLDAVLVPARLQGNQNGVGNGVGTPQVVFPVGFEPVAAKEGRASKRKDPKVQALIGLPYSDAKLLAIVSAYQTATTYHLRRPPIDDVEEDVRDLCLPYSRCSQKNDREDISDDDAGDLADIADNL</sequence>
<dbReference type="Pfam" id="PF01425">
    <property type="entry name" value="Amidase"/>
    <property type="match status" value="1"/>
</dbReference>